<evidence type="ECO:0000313" key="5">
    <source>
        <dbReference type="Proteomes" id="UP000266441"/>
    </source>
</evidence>
<evidence type="ECO:0000256" key="1">
    <source>
        <dbReference type="SAM" id="Phobius"/>
    </source>
</evidence>
<keyword evidence="1" id="KW-0472">Membrane</keyword>
<dbReference type="Gene3D" id="2.60.120.1440">
    <property type="match status" value="1"/>
</dbReference>
<gene>
    <name evidence="4" type="ORF">D1164_10170</name>
</gene>
<organism evidence="4 5">
    <name type="scientific">Mariniphaga sediminis</name>
    <dbReference type="NCBI Taxonomy" id="1628158"/>
    <lineage>
        <taxon>Bacteria</taxon>
        <taxon>Pseudomonadati</taxon>
        <taxon>Bacteroidota</taxon>
        <taxon>Bacteroidia</taxon>
        <taxon>Marinilabiliales</taxon>
        <taxon>Prolixibacteraceae</taxon>
        <taxon>Mariniphaga</taxon>
    </lineage>
</organism>
<dbReference type="PANTHER" id="PTHR30273:SF2">
    <property type="entry name" value="PROTEIN FECR"/>
    <property type="match status" value="1"/>
</dbReference>
<proteinExistence type="predicted"/>
<dbReference type="Pfam" id="PF16344">
    <property type="entry name" value="FecR_C"/>
    <property type="match status" value="1"/>
</dbReference>
<dbReference type="PANTHER" id="PTHR30273">
    <property type="entry name" value="PERIPLASMIC SIGNAL SENSOR AND SIGMA FACTOR ACTIVATOR FECR-RELATED"/>
    <property type="match status" value="1"/>
</dbReference>
<evidence type="ECO:0000259" key="3">
    <source>
        <dbReference type="Pfam" id="PF16344"/>
    </source>
</evidence>
<dbReference type="InterPro" id="IPR032508">
    <property type="entry name" value="FecR_C"/>
</dbReference>
<dbReference type="Pfam" id="PF04773">
    <property type="entry name" value="FecR"/>
    <property type="match status" value="1"/>
</dbReference>
<accession>A0A399D1Y4</accession>
<feature type="transmembrane region" description="Helical" evidence="1">
    <location>
        <begin position="91"/>
        <end position="112"/>
    </location>
</feature>
<dbReference type="RefSeq" id="WP_119349856.1">
    <property type="nucleotide sequence ID" value="NZ_QWET01000006.1"/>
</dbReference>
<keyword evidence="5" id="KW-1185">Reference proteome</keyword>
<dbReference type="InterPro" id="IPR006860">
    <property type="entry name" value="FecR"/>
</dbReference>
<dbReference type="OrthoDB" id="1123467at2"/>
<protein>
    <submittedName>
        <fullName evidence="4">DUF4974 domain-containing protein</fullName>
    </submittedName>
</protein>
<keyword evidence="1" id="KW-1133">Transmembrane helix</keyword>
<dbReference type="Proteomes" id="UP000266441">
    <property type="component" value="Unassembled WGS sequence"/>
</dbReference>
<keyword evidence="1" id="KW-0812">Transmembrane</keyword>
<feature type="domain" description="FecR protein" evidence="2">
    <location>
        <begin position="185"/>
        <end position="274"/>
    </location>
</feature>
<dbReference type="FunFam" id="2.60.120.1440:FF:000001">
    <property type="entry name" value="Putative anti-sigma factor"/>
    <property type="match status" value="1"/>
</dbReference>
<dbReference type="AlphaFoldDB" id="A0A399D1Y4"/>
<dbReference type="InterPro" id="IPR012373">
    <property type="entry name" value="Ferrdict_sens_TM"/>
</dbReference>
<comment type="caution">
    <text evidence="4">The sequence shown here is derived from an EMBL/GenBank/DDBJ whole genome shotgun (WGS) entry which is preliminary data.</text>
</comment>
<reference evidence="4 5" key="1">
    <citation type="journal article" date="2015" name="Int. J. Syst. Evol. Microbiol.">
        <title>Mariniphaga sediminis sp. nov., isolated from coastal sediment.</title>
        <authorList>
            <person name="Wang F.Q."/>
            <person name="Shen Q.Y."/>
            <person name="Chen G.J."/>
            <person name="Du Z.J."/>
        </authorList>
    </citation>
    <scope>NUCLEOTIDE SEQUENCE [LARGE SCALE GENOMIC DNA]</scope>
    <source>
        <strain evidence="4 5">SY21</strain>
    </source>
</reference>
<feature type="domain" description="Protein FecR C-terminal" evidence="3">
    <location>
        <begin position="320"/>
        <end position="388"/>
    </location>
</feature>
<evidence type="ECO:0000313" key="4">
    <source>
        <dbReference type="EMBL" id="RIH65476.1"/>
    </source>
</evidence>
<evidence type="ECO:0000259" key="2">
    <source>
        <dbReference type="Pfam" id="PF04773"/>
    </source>
</evidence>
<dbReference type="Gene3D" id="3.55.50.30">
    <property type="match status" value="1"/>
</dbReference>
<dbReference type="EMBL" id="QWET01000006">
    <property type="protein sequence ID" value="RIH65476.1"/>
    <property type="molecule type" value="Genomic_DNA"/>
</dbReference>
<dbReference type="GO" id="GO:0016989">
    <property type="term" value="F:sigma factor antagonist activity"/>
    <property type="evidence" value="ECO:0007669"/>
    <property type="project" value="TreeGrafter"/>
</dbReference>
<sequence>MKKDFKKYSLGDFLLNIDFCGWVRNERPDLDDYYRMMIKEFPDCKEDFDKARQLIRFFDDEKIKTEPIRKLQTWENILNESKKKRRFHPNLFLRIAASIVVIFLVASVWYYFSGNNSEFMLPTNELTGYTETKLILDNGEEIKIDSDHSEIVYGKKGEEIRVNDRLLKNNENTRDAEPNRLIVPYGKQSKVTLADGTTVWLNAGSQLLYSSRFEDDKREVYLSGEAFFDVTSNPSQPFHVIISDMRIKVTGTRFNVTSYPGDQTSQTILLSGKVSAKENKTFAREIDLNPGERITYNKEDRLIEKDKVNIELYSSWINGYLMFEDETISEVLKKLERFYNQKIIVEGNGKKTLFTGKLDLAEELHQVLENISFSIPFEIQKRENNIVIKIKE</sequence>
<name>A0A399D1Y4_9BACT</name>